<dbReference type="SUPFAM" id="SSF58104">
    <property type="entry name" value="Methyl-accepting chemotaxis protein (MCP) signaling domain"/>
    <property type="match status" value="1"/>
</dbReference>
<evidence type="ECO:0000313" key="10">
    <source>
        <dbReference type="EMBL" id="OAN45680.1"/>
    </source>
</evidence>
<dbReference type="CDD" id="cd06225">
    <property type="entry name" value="HAMP"/>
    <property type="match status" value="1"/>
</dbReference>
<comment type="similarity">
    <text evidence="5">Belongs to the methyl-accepting chemotaxis (MCP) protein family.</text>
</comment>
<feature type="domain" description="HAMP" evidence="9">
    <location>
        <begin position="305"/>
        <end position="358"/>
    </location>
</feature>
<comment type="similarity">
    <text evidence="1">Belongs to the hemerythrin family.</text>
</comment>
<dbReference type="GO" id="GO:0007165">
    <property type="term" value="P:signal transduction"/>
    <property type="evidence" value="ECO:0007669"/>
    <property type="project" value="UniProtKB-KW"/>
</dbReference>
<keyword evidence="12" id="KW-1185">Reference proteome</keyword>
<dbReference type="PROSITE" id="PS50885">
    <property type="entry name" value="HAMP"/>
    <property type="match status" value="1"/>
</dbReference>
<dbReference type="Gene3D" id="1.20.120.50">
    <property type="entry name" value="Hemerythrin-like"/>
    <property type="match status" value="1"/>
</dbReference>
<dbReference type="Pfam" id="PF00015">
    <property type="entry name" value="MCPsignal"/>
    <property type="match status" value="1"/>
</dbReference>
<dbReference type="SMART" id="SM00283">
    <property type="entry name" value="MA"/>
    <property type="match status" value="1"/>
</dbReference>
<dbReference type="AlphaFoldDB" id="A0A178MAC7"/>
<proteinExistence type="inferred from homology"/>
<keyword evidence="2" id="KW-0479">Metal-binding</keyword>
<evidence type="ECO:0000259" key="9">
    <source>
        <dbReference type="PROSITE" id="PS50885"/>
    </source>
</evidence>
<evidence type="ECO:0000313" key="11">
    <source>
        <dbReference type="EMBL" id="OAN45702.1"/>
    </source>
</evidence>
<dbReference type="Gene3D" id="6.10.340.10">
    <property type="match status" value="1"/>
</dbReference>
<dbReference type="SMART" id="SM00304">
    <property type="entry name" value="HAMP"/>
    <property type="match status" value="1"/>
</dbReference>
<name>A0A178MAC7_9PROT</name>
<dbReference type="InterPro" id="IPR012312">
    <property type="entry name" value="Hemerythrin-like"/>
</dbReference>
<dbReference type="InterPro" id="IPR035938">
    <property type="entry name" value="Hemerythrin-like_sf"/>
</dbReference>
<dbReference type="NCBIfam" id="TIGR02481">
    <property type="entry name" value="hemeryth_dom"/>
    <property type="match status" value="1"/>
</dbReference>
<dbReference type="Gene3D" id="1.10.287.950">
    <property type="entry name" value="Methyl-accepting chemotaxis protein"/>
    <property type="match status" value="1"/>
</dbReference>
<keyword evidence="7" id="KW-1133">Transmembrane helix</keyword>
<dbReference type="CDD" id="cd12107">
    <property type="entry name" value="Hemerythrin"/>
    <property type="match status" value="1"/>
</dbReference>
<dbReference type="InterPro" id="IPR032255">
    <property type="entry name" value="HBM"/>
</dbReference>
<dbReference type="EMBL" id="LWQT01000098">
    <property type="protein sequence ID" value="OAN45702.1"/>
    <property type="molecule type" value="Genomic_DNA"/>
</dbReference>
<keyword evidence="3" id="KW-0408">Iron</keyword>
<dbReference type="SUPFAM" id="SSF47188">
    <property type="entry name" value="Hemerythrin-like"/>
    <property type="match status" value="1"/>
</dbReference>
<evidence type="ECO:0000256" key="2">
    <source>
        <dbReference type="ARBA" id="ARBA00022723"/>
    </source>
</evidence>
<dbReference type="SMART" id="SM01358">
    <property type="entry name" value="HBM"/>
    <property type="match status" value="1"/>
</dbReference>
<dbReference type="Pfam" id="PF01814">
    <property type="entry name" value="Hemerythrin"/>
    <property type="match status" value="1"/>
</dbReference>
<dbReference type="Proteomes" id="UP000078428">
    <property type="component" value="Unassembled WGS sequence"/>
</dbReference>
<dbReference type="GO" id="GO:0016020">
    <property type="term" value="C:membrane"/>
    <property type="evidence" value="ECO:0007669"/>
    <property type="project" value="InterPro"/>
</dbReference>
<evidence type="ECO:0000256" key="4">
    <source>
        <dbReference type="ARBA" id="ARBA00023224"/>
    </source>
</evidence>
<keyword evidence="7" id="KW-0812">Transmembrane</keyword>
<reference evidence="11 12" key="1">
    <citation type="submission" date="2016-04" db="EMBL/GenBank/DDBJ databases">
        <title>Draft genome sequence of freshwater magnetotactic bacteria Magnetospirillum marisnigri SP-1 and Magnetospirillum moscoviense BB-1.</title>
        <authorList>
            <person name="Koziaeva V."/>
            <person name="Dziuba M.V."/>
            <person name="Ivanov T.M."/>
            <person name="Kuznetsov B."/>
            <person name="Grouzdev D.S."/>
        </authorList>
    </citation>
    <scope>NUCLEOTIDE SEQUENCE [LARGE SCALE GENOMIC DNA]</scope>
    <source>
        <strain evidence="11 12">SP-1</strain>
    </source>
</reference>
<dbReference type="STRING" id="1285242.A6A04_07275"/>
<evidence type="ECO:0000256" key="1">
    <source>
        <dbReference type="ARBA" id="ARBA00010587"/>
    </source>
</evidence>
<dbReference type="InterPro" id="IPR003660">
    <property type="entry name" value="HAMP_dom"/>
</dbReference>
<gene>
    <name evidence="10" type="ORF">A6A04_07275</name>
    <name evidence="11" type="ORF">A6A04_07405</name>
</gene>
<evidence type="ECO:0008006" key="13">
    <source>
        <dbReference type="Google" id="ProtNLM"/>
    </source>
</evidence>
<evidence type="ECO:0000256" key="5">
    <source>
        <dbReference type="ARBA" id="ARBA00029447"/>
    </source>
</evidence>
<dbReference type="EMBL" id="LWQT01000098">
    <property type="protein sequence ID" value="OAN45680.1"/>
    <property type="molecule type" value="Genomic_DNA"/>
</dbReference>
<dbReference type="InterPro" id="IPR004089">
    <property type="entry name" value="MCPsignal_dom"/>
</dbReference>
<dbReference type="GO" id="GO:0046872">
    <property type="term" value="F:metal ion binding"/>
    <property type="evidence" value="ECO:0007669"/>
    <property type="project" value="UniProtKB-KW"/>
</dbReference>
<comment type="caution">
    <text evidence="11">The sequence shown here is derived from an EMBL/GenBank/DDBJ whole genome shotgun (WGS) entry which is preliminary data.</text>
</comment>
<evidence type="ECO:0000313" key="12">
    <source>
        <dbReference type="Proteomes" id="UP000078428"/>
    </source>
</evidence>
<dbReference type="InterPro" id="IPR012827">
    <property type="entry name" value="Hemerythrin_metal-bd"/>
</dbReference>
<dbReference type="PROSITE" id="PS50111">
    <property type="entry name" value="CHEMOTAXIS_TRANSDUC_2"/>
    <property type="match status" value="1"/>
</dbReference>
<sequence>MPWFRDISIQARFSLLIGVVLAAGVLVGTAYGLGERSISRALNDQMEYQSLLELSSGIRAGALTMQTDANGLTAERKARFAEEFDTQYYLVTAALAAIKASPVAAEHHDEIAALDHALAEVNAQFGKVVALTTTLGLTESDGLRGKLRASVKAIEDELALWPNTDDLKARMLRLREAEKNFMIYQDASYLGKSRGLASQFEFAIDAAAIANSTKDDFRAMATAYSADMAAYGAAHLEQETEIAKLRSLFEALQPRIQDFSTMAHVGVAEANERQGQTRSQVGLVIAVIGSLALLAVILVGLISARSIGRPVLLMEEAMSRLADGDNLADIPGVHRADEVGIMAKAVRVFRDNALAMEELRVRQEAEQAAKELRGQKLDALIAAFDSDVSAVIGTVAGSAADAETSAREMDSFASQTVEQMEAVDHSSGAATASVQAMAAAAEQLAYSIDEISARVNEASKVAVEASKTASRTDDIVRSLFEASKRIGAVVTFIQTIASQTRLLALNATIEAARAGEHGHGFAVVAGEVKQLADKTSSATNEIAGQIAAVQAAGESAVGAIREIAASVEKVNEISGTIAAAVEEQGAATREISRAAQDAAQGTTMVASSINWVVKEAAQMRSSASTMLEGSVRMTGQSEILRAMVDNFLLGVQDGAPSLKWGEAWLTGHPVIDEDHRLLVETVNELSEAMIAGKGRDILGAILDRLADYTTRHFAREEAIWEQGGLDSLEEHRRFHRDLLAKVKSFAEDFRLGKATLSMDMMTFLRDWLMKHVFKTDKQAVATIAPATR</sequence>
<evidence type="ECO:0000256" key="3">
    <source>
        <dbReference type="ARBA" id="ARBA00023004"/>
    </source>
</evidence>
<feature type="transmembrane region" description="Helical" evidence="7">
    <location>
        <begin position="12"/>
        <end position="33"/>
    </location>
</feature>
<organism evidence="11 12">
    <name type="scientific">Paramagnetospirillum marisnigri</name>
    <dbReference type="NCBI Taxonomy" id="1285242"/>
    <lineage>
        <taxon>Bacteria</taxon>
        <taxon>Pseudomonadati</taxon>
        <taxon>Pseudomonadota</taxon>
        <taxon>Alphaproteobacteria</taxon>
        <taxon>Rhodospirillales</taxon>
        <taxon>Magnetospirillaceae</taxon>
        <taxon>Paramagnetospirillum</taxon>
    </lineage>
</organism>
<evidence type="ECO:0000259" key="8">
    <source>
        <dbReference type="PROSITE" id="PS50111"/>
    </source>
</evidence>
<evidence type="ECO:0000256" key="7">
    <source>
        <dbReference type="SAM" id="Phobius"/>
    </source>
</evidence>
<keyword evidence="4 6" id="KW-0807">Transducer</keyword>
<protein>
    <recommendedName>
        <fullName evidence="13">Chemotaxis protein</fullName>
    </recommendedName>
</protein>
<feature type="domain" description="Methyl-accepting transducer" evidence="8">
    <location>
        <begin position="405"/>
        <end position="620"/>
    </location>
</feature>
<dbReference type="Pfam" id="PF00672">
    <property type="entry name" value="HAMP"/>
    <property type="match status" value="1"/>
</dbReference>
<dbReference type="PANTHER" id="PTHR32089">
    <property type="entry name" value="METHYL-ACCEPTING CHEMOTAXIS PROTEIN MCPB"/>
    <property type="match status" value="1"/>
</dbReference>
<keyword evidence="7" id="KW-0472">Membrane</keyword>
<dbReference type="NCBIfam" id="NF033749">
    <property type="entry name" value="bact_hemeryth"/>
    <property type="match status" value="1"/>
</dbReference>
<evidence type="ECO:0000256" key="6">
    <source>
        <dbReference type="PROSITE-ProRule" id="PRU00284"/>
    </source>
</evidence>
<dbReference type="PANTHER" id="PTHR32089:SF112">
    <property type="entry name" value="LYSOZYME-LIKE PROTEIN-RELATED"/>
    <property type="match status" value="1"/>
</dbReference>
<accession>A0A178MAC7</accession>
<feature type="transmembrane region" description="Helical" evidence="7">
    <location>
        <begin position="281"/>
        <end position="304"/>
    </location>
</feature>